<sequence>MSTLATPVLPGASSARVIPLRLPLTALQKLLLSLGAIGFDVLFWNQNVGLNVALYTLFVVVGTLVGLPAHAPQWRSTTFRATLLGTLLSAGLVVWYASGAAKLACVASLTIWLGYRNQPHLKLVAYALLTALGNLLRVVPAVLSGLLHILHISRTSSSPWGGRVRFYARLLVLPLVVLFVFHILFSMANPVYSQLSSKVLAQLGDWLTWLLSGISVPHLLFFLVGLSVTIGALVVVPFHFFADSESRFGEFVRRQRNRVASFGVRQPDFSRRTFRTLDLRKEYLAALAVFGLVNLLLLAVNAIDISWIWFGFTPGPSLDLTQFVHEGTYVLILSILVAMGIMLWFFRRNLNFYGRGLSALRWGATVWVVQNAVLVISVGLRNYYYILYSGLAYKRIGVYGFLLLTLFGLGTILLKVWQRRSAYSLVRLNGWASYVVLLLLAAGNWEVWMVRYNLQPRFRQVDLDFLLTMPPRVLPELAARQAILDGMNSIAVTSPDGYHENHVQPAEARRLVQERVAQWLVEYGPTHRQWQSWNWAEASAYTQLTGQPTAAHSPRLSPRVRF</sequence>
<proteinExistence type="predicted"/>
<evidence type="ECO:0000313" key="3">
    <source>
        <dbReference type="Proteomes" id="UP000198310"/>
    </source>
</evidence>
<feature type="transmembrane region" description="Helical" evidence="1">
    <location>
        <begin position="283"/>
        <end position="309"/>
    </location>
</feature>
<accession>A0A238W5Q0</accession>
<dbReference type="EMBL" id="FZNS01000002">
    <property type="protein sequence ID" value="SNR41925.1"/>
    <property type="molecule type" value="Genomic_DNA"/>
</dbReference>
<dbReference type="RefSeq" id="WP_089331922.1">
    <property type="nucleotide sequence ID" value="NZ_FZNS01000002.1"/>
</dbReference>
<feature type="transmembrane region" description="Helical" evidence="1">
    <location>
        <begin position="396"/>
        <end position="416"/>
    </location>
</feature>
<dbReference type="Pfam" id="PF13687">
    <property type="entry name" value="DUF4153"/>
    <property type="match status" value="1"/>
</dbReference>
<gene>
    <name evidence="2" type="ORF">SAMN06269173_102258</name>
</gene>
<keyword evidence="3" id="KW-1185">Reference proteome</keyword>
<reference evidence="3" key="1">
    <citation type="submission" date="2017-06" db="EMBL/GenBank/DDBJ databases">
        <authorList>
            <person name="Varghese N."/>
            <person name="Submissions S."/>
        </authorList>
    </citation>
    <scope>NUCLEOTIDE SEQUENCE [LARGE SCALE GENOMIC DNA]</scope>
    <source>
        <strain evidence="3">DSM 28041</strain>
    </source>
</reference>
<dbReference type="AlphaFoldDB" id="A0A238W5Q0"/>
<keyword evidence="1" id="KW-0812">Transmembrane</keyword>
<protein>
    <submittedName>
        <fullName evidence="2">Uncharacterized protein</fullName>
    </submittedName>
</protein>
<keyword evidence="1" id="KW-1133">Transmembrane helix</keyword>
<feature type="transmembrane region" description="Helical" evidence="1">
    <location>
        <begin position="359"/>
        <end position="384"/>
    </location>
</feature>
<dbReference type="Proteomes" id="UP000198310">
    <property type="component" value="Unassembled WGS sequence"/>
</dbReference>
<feature type="transmembrane region" description="Helical" evidence="1">
    <location>
        <begin position="125"/>
        <end position="150"/>
    </location>
</feature>
<evidence type="ECO:0000313" key="2">
    <source>
        <dbReference type="EMBL" id="SNR41925.1"/>
    </source>
</evidence>
<feature type="transmembrane region" description="Helical" evidence="1">
    <location>
        <begin position="52"/>
        <end position="71"/>
    </location>
</feature>
<feature type="transmembrane region" description="Helical" evidence="1">
    <location>
        <begin position="170"/>
        <end position="188"/>
    </location>
</feature>
<feature type="transmembrane region" description="Helical" evidence="1">
    <location>
        <begin position="219"/>
        <end position="241"/>
    </location>
</feature>
<evidence type="ECO:0000256" key="1">
    <source>
        <dbReference type="SAM" id="Phobius"/>
    </source>
</evidence>
<keyword evidence="1" id="KW-0472">Membrane</keyword>
<name>A0A238W5Q0_9BACT</name>
<feature type="transmembrane region" description="Helical" evidence="1">
    <location>
        <begin position="428"/>
        <end position="450"/>
    </location>
</feature>
<feature type="transmembrane region" description="Helical" evidence="1">
    <location>
        <begin position="329"/>
        <end position="347"/>
    </location>
</feature>
<dbReference type="InterPro" id="IPR025291">
    <property type="entry name" value="DUF4153"/>
</dbReference>
<feature type="transmembrane region" description="Helical" evidence="1">
    <location>
        <begin position="83"/>
        <end position="113"/>
    </location>
</feature>
<organism evidence="2 3">
    <name type="scientific">Hymenobacter mucosus</name>
    <dbReference type="NCBI Taxonomy" id="1411120"/>
    <lineage>
        <taxon>Bacteria</taxon>
        <taxon>Pseudomonadati</taxon>
        <taxon>Bacteroidota</taxon>
        <taxon>Cytophagia</taxon>
        <taxon>Cytophagales</taxon>
        <taxon>Hymenobacteraceae</taxon>
        <taxon>Hymenobacter</taxon>
    </lineage>
</organism>